<evidence type="ECO:0000313" key="4">
    <source>
        <dbReference type="Proteomes" id="UP000053237"/>
    </source>
</evidence>
<dbReference type="STRING" id="65357.A0A024GQP8"/>
<dbReference type="InterPro" id="IPR024253">
    <property type="entry name" value="Phosducin_thioredoxin-like_dom"/>
</dbReference>
<dbReference type="InterPro" id="IPR051498">
    <property type="entry name" value="Phosducin-like_chap/apop_reg"/>
</dbReference>
<gene>
    <name evidence="3" type="ORF">BN9_098760</name>
</gene>
<dbReference type="AlphaFoldDB" id="A0A024GQP8"/>
<feature type="domain" description="Phosducin" evidence="2">
    <location>
        <begin position="19"/>
        <end position="205"/>
    </location>
</feature>
<dbReference type="FunCoup" id="A0A024GQP8">
    <property type="interactions" value="4"/>
</dbReference>
<evidence type="ECO:0000259" key="2">
    <source>
        <dbReference type="Pfam" id="PF02114"/>
    </source>
</evidence>
<dbReference type="PANTHER" id="PTHR45809">
    <property type="entry name" value="VIRAL IAP-ASSOCIATED FACTOR HOMOLOG"/>
    <property type="match status" value="1"/>
</dbReference>
<dbReference type="Proteomes" id="UP000053237">
    <property type="component" value="Unassembled WGS sequence"/>
</dbReference>
<proteinExistence type="inferred from homology"/>
<reference evidence="3 4" key="1">
    <citation type="submission" date="2012-05" db="EMBL/GenBank/DDBJ databases">
        <title>Recombination and specialization in a pathogen metapopulation.</title>
        <authorList>
            <person name="Gardiner A."/>
            <person name="Kemen E."/>
            <person name="Schultz-Larsen T."/>
            <person name="MacLean D."/>
            <person name="Van Oosterhout C."/>
            <person name="Jones J.D.G."/>
        </authorList>
    </citation>
    <scope>NUCLEOTIDE SEQUENCE [LARGE SCALE GENOMIC DNA]</scope>
    <source>
        <strain evidence="3 4">Ac Nc2</strain>
    </source>
</reference>
<dbReference type="EMBL" id="CAIX01000242">
    <property type="protein sequence ID" value="CCI48688.1"/>
    <property type="molecule type" value="Genomic_DNA"/>
</dbReference>
<dbReference type="InterPro" id="IPR036249">
    <property type="entry name" value="Thioredoxin-like_sf"/>
</dbReference>
<organism evidence="3 4">
    <name type="scientific">Albugo candida</name>
    <dbReference type="NCBI Taxonomy" id="65357"/>
    <lineage>
        <taxon>Eukaryota</taxon>
        <taxon>Sar</taxon>
        <taxon>Stramenopiles</taxon>
        <taxon>Oomycota</taxon>
        <taxon>Peronosporomycetes</taxon>
        <taxon>Albuginales</taxon>
        <taxon>Albuginaceae</taxon>
        <taxon>Albugo</taxon>
    </lineage>
</organism>
<dbReference type="GO" id="GO:0006457">
    <property type="term" value="P:protein folding"/>
    <property type="evidence" value="ECO:0007669"/>
    <property type="project" value="TreeGrafter"/>
</dbReference>
<sequence>MDRGQKYYEPTGETTEWEDILIKKGIIAPKTKVEEEEKDTEEDDAPSIYEEKTLDELTEFDDEYDDASEIARIRQRRIAEMKEAAKRAIFGDVYPISKDEWTKEVTETSKEKQCWVIAYLWDTAVDDCKLADQLVRELSKRHRDVKFVSIQSQVCIENWPTRNLPTLFMYYGGTLRDQILSLHKLKGKNTKVEDLEEKLSSIGVFRAPKPATLADNTEEDDEE</sequence>
<evidence type="ECO:0000313" key="3">
    <source>
        <dbReference type="EMBL" id="CCI48688.1"/>
    </source>
</evidence>
<evidence type="ECO:0000256" key="1">
    <source>
        <dbReference type="ARBA" id="ARBA00009686"/>
    </source>
</evidence>
<keyword evidence="4" id="KW-1185">Reference proteome</keyword>
<dbReference type="PANTHER" id="PTHR45809:SF3">
    <property type="entry name" value="VIRAL IAP-ASSOCIATED FACTOR HOMOLOG"/>
    <property type="match status" value="1"/>
</dbReference>
<dbReference type="InParanoid" id="A0A024GQP8"/>
<comment type="similarity">
    <text evidence="1">Belongs to the phosducin family.</text>
</comment>
<accession>A0A024GQP8</accession>
<dbReference type="Gene3D" id="3.40.30.10">
    <property type="entry name" value="Glutaredoxin"/>
    <property type="match status" value="1"/>
</dbReference>
<comment type="caution">
    <text evidence="3">The sequence shown here is derived from an EMBL/GenBank/DDBJ whole genome shotgun (WGS) entry which is preliminary data.</text>
</comment>
<dbReference type="Pfam" id="PF02114">
    <property type="entry name" value="Phosducin"/>
    <property type="match status" value="1"/>
</dbReference>
<dbReference type="SUPFAM" id="SSF52833">
    <property type="entry name" value="Thioredoxin-like"/>
    <property type="match status" value="1"/>
</dbReference>
<dbReference type="GO" id="GO:0005737">
    <property type="term" value="C:cytoplasm"/>
    <property type="evidence" value="ECO:0007669"/>
    <property type="project" value="TreeGrafter"/>
</dbReference>
<protein>
    <recommendedName>
        <fullName evidence="2">Phosducin domain-containing protein</fullName>
    </recommendedName>
</protein>
<dbReference type="OrthoDB" id="45518at2759"/>
<name>A0A024GQP8_9STRA</name>